<evidence type="ECO:0000313" key="9">
    <source>
        <dbReference type="Proteomes" id="UP000245468"/>
    </source>
</evidence>
<gene>
    <name evidence="8" type="primary">met8</name>
    <name evidence="8" type="ORF">HME7025_02440</name>
</gene>
<dbReference type="KEGG" id="psez:HME7025_02440"/>
<evidence type="ECO:0000256" key="4">
    <source>
        <dbReference type="ARBA" id="ARBA00023027"/>
    </source>
</evidence>
<dbReference type="PANTHER" id="PTHR35330:SF1">
    <property type="entry name" value="SIROHEME BIOSYNTHESIS PROTEIN MET8"/>
    <property type="match status" value="1"/>
</dbReference>
<dbReference type="Proteomes" id="UP000245468">
    <property type="component" value="Chromosome"/>
</dbReference>
<dbReference type="SUPFAM" id="SSF51735">
    <property type="entry name" value="NAD(P)-binding Rossmann-fold domains"/>
    <property type="match status" value="1"/>
</dbReference>
<reference evidence="9" key="1">
    <citation type="submission" date="2018-05" db="EMBL/GenBank/DDBJ databases">
        <title>Pseudarcicella sp. HME7025 Genome sequencing and assembly.</title>
        <authorList>
            <person name="Kim H."/>
            <person name="Kang H."/>
            <person name="Joh K."/>
        </authorList>
    </citation>
    <scope>NUCLEOTIDE SEQUENCE [LARGE SCALE GENOMIC DNA]</scope>
    <source>
        <strain evidence="9">HME7025</strain>
    </source>
</reference>
<feature type="domain" description="Siroheme synthase central" evidence="7">
    <location>
        <begin position="127"/>
        <end position="151"/>
    </location>
</feature>
<dbReference type="SUPFAM" id="SSF75615">
    <property type="entry name" value="Siroheme synthase middle domains-like"/>
    <property type="match status" value="1"/>
</dbReference>
<evidence type="ECO:0000256" key="3">
    <source>
        <dbReference type="ARBA" id="ARBA00023002"/>
    </source>
</evidence>
<sequence>MEAQNRLFPVFLKLEQLNVLVVGGGNVALEKVSAMLRNAPASKISMVAPFFREELLAYLKDFSQVELIHRAFEVQDLDGRDLVICTTDRYDLHVEISELAKQRHLLCNVADTPALCDFYLGSIVQKGDLKIAISTNGKSPTLAKRIRAFLEEVIPDDIQTSLDSLEVLRKELKGDFDSKIKALNELTKGLIFKK</sequence>
<evidence type="ECO:0000259" key="7">
    <source>
        <dbReference type="Pfam" id="PF14824"/>
    </source>
</evidence>
<protein>
    <recommendedName>
        <fullName evidence="2">precorrin-2 dehydrogenase</fullName>
        <ecNumber evidence="2">1.3.1.76</ecNumber>
    </recommendedName>
</protein>
<dbReference type="RefSeq" id="WP_109324436.1">
    <property type="nucleotide sequence ID" value="NZ_CP029346.1"/>
</dbReference>
<dbReference type="PANTHER" id="PTHR35330">
    <property type="entry name" value="SIROHEME BIOSYNTHESIS PROTEIN MET8"/>
    <property type="match status" value="1"/>
</dbReference>
<keyword evidence="9" id="KW-1185">Reference proteome</keyword>
<dbReference type="AlphaFoldDB" id="A0A2S2DXZ9"/>
<dbReference type="InterPro" id="IPR028281">
    <property type="entry name" value="Sirohaem_synthase_central"/>
</dbReference>
<evidence type="ECO:0000256" key="2">
    <source>
        <dbReference type="ARBA" id="ARBA00012400"/>
    </source>
</evidence>
<keyword evidence="8" id="KW-0456">Lyase</keyword>
<dbReference type="GO" id="GO:0043115">
    <property type="term" value="F:precorrin-2 dehydrogenase activity"/>
    <property type="evidence" value="ECO:0007669"/>
    <property type="project" value="UniProtKB-EC"/>
</dbReference>
<organism evidence="8 9">
    <name type="scientific">Aquirufa nivalisilvae</name>
    <dbReference type="NCBI Taxonomy" id="2516557"/>
    <lineage>
        <taxon>Bacteria</taxon>
        <taxon>Pseudomonadati</taxon>
        <taxon>Bacteroidota</taxon>
        <taxon>Cytophagia</taxon>
        <taxon>Cytophagales</taxon>
        <taxon>Flectobacillaceae</taxon>
        <taxon>Aquirufa</taxon>
    </lineage>
</organism>
<evidence type="ECO:0000256" key="5">
    <source>
        <dbReference type="ARBA" id="ARBA00023244"/>
    </source>
</evidence>
<proteinExistence type="predicted"/>
<dbReference type="Gene3D" id="3.40.50.720">
    <property type="entry name" value="NAD(P)-binding Rossmann-like Domain"/>
    <property type="match status" value="1"/>
</dbReference>
<keyword evidence="5" id="KW-0627">Porphyrin biosynthesis</keyword>
<dbReference type="GO" id="GO:0019354">
    <property type="term" value="P:siroheme biosynthetic process"/>
    <property type="evidence" value="ECO:0007669"/>
    <property type="project" value="UniProtKB-UniPathway"/>
</dbReference>
<evidence type="ECO:0000313" key="8">
    <source>
        <dbReference type="EMBL" id="AWL10281.1"/>
    </source>
</evidence>
<dbReference type="Gene3D" id="3.30.160.110">
    <property type="entry name" value="Siroheme synthase, domain 2"/>
    <property type="match status" value="1"/>
</dbReference>
<dbReference type="Pfam" id="PF14824">
    <property type="entry name" value="Sirohm_synth_M"/>
    <property type="match status" value="1"/>
</dbReference>
<dbReference type="UniPathway" id="UPA00262">
    <property type="reaction ID" value="UER00222"/>
</dbReference>
<dbReference type="InterPro" id="IPR036291">
    <property type="entry name" value="NAD(P)-bd_dom_sf"/>
</dbReference>
<comment type="pathway">
    <text evidence="1">Porphyrin-containing compound metabolism; siroheme biosynthesis; sirohydrochlorin from precorrin-2: step 1/1.</text>
</comment>
<dbReference type="EMBL" id="CP029346">
    <property type="protein sequence ID" value="AWL10281.1"/>
    <property type="molecule type" value="Genomic_DNA"/>
</dbReference>
<dbReference type="EC" id="1.3.1.76" evidence="2"/>
<dbReference type="GO" id="GO:0004325">
    <property type="term" value="F:ferrochelatase activity"/>
    <property type="evidence" value="ECO:0007669"/>
    <property type="project" value="InterPro"/>
</dbReference>
<dbReference type="NCBIfam" id="TIGR01470">
    <property type="entry name" value="cysG_Nterm"/>
    <property type="match status" value="1"/>
</dbReference>
<evidence type="ECO:0000256" key="6">
    <source>
        <dbReference type="ARBA" id="ARBA00047561"/>
    </source>
</evidence>
<dbReference type="InterPro" id="IPR006367">
    <property type="entry name" value="Sirohaem_synthase_N"/>
</dbReference>
<dbReference type="Pfam" id="PF13241">
    <property type="entry name" value="NAD_binding_7"/>
    <property type="match status" value="1"/>
</dbReference>
<keyword evidence="3 8" id="KW-0560">Oxidoreductase</keyword>
<evidence type="ECO:0000256" key="1">
    <source>
        <dbReference type="ARBA" id="ARBA00005010"/>
    </source>
</evidence>
<dbReference type="OrthoDB" id="45564at2"/>
<keyword evidence="4" id="KW-0520">NAD</keyword>
<dbReference type="InterPro" id="IPR028161">
    <property type="entry name" value="Met8-like"/>
</dbReference>
<accession>A0A2S2DXZ9</accession>
<comment type="catalytic activity">
    <reaction evidence="6">
        <text>precorrin-2 + NAD(+) = sirohydrochlorin + NADH + 2 H(+)</text>
        <dbReference type="Rhea" id="RHEA:15613"/>
        <dbReference type="ChEBI" id="CHEBI:15378"/>
        <dbReference type="ChEBI" id="CHEBI:57540"/>
        <dbReference type="ChEBI" id="CHEBI:57945"/>
        <dbReference type="ChEBI" id="CHEBI:58351"/>
        <dbReference type="ChEBI" id="CHEBI:58827"/>
        <dbReference type="EC" id="1.3.1.76"/>
    </reaction>
</comment>
<name>A0A2S2DXZ9_9BACT</name>